<dbReference type="CDD" id="cd11608">
    <property type="entry name" value="eIF2D_C"/>
    <property type="match status" value="1"/>
</dbReference>
<sequence length="618" mass="69234">MFIKPFKVKSNNQLKGTERKKLCEEILAAYPTLTDEETQSLIPKKETISVMKILTYSGHSGKVYCVAKIPMFFQLESLHQALLPTIFTLWHHPNLLRTFTTYPPVVTKLAGGANLMLPGVSIKEPVTLYSFGKLQKGTPVSVNTDDNKAPVAVGFTALCSEDMYMSGGHGKCVEIIHVIGDTLCQLGKPPVRPDLGPPNIDTDNDKLENINEISEPSNDNNEESVVEIMDDLEINNDRVSEIESPCEEENKIEESDEIKNLSTAQEEATVDPLKEMDSLLEYCFLKACKTSVKSNDLPMLTSNFFKNHLIAACPPDKNIDIKKSRYKKLSLFLAEMKAKGIINTSVTKGVESILSIKFNHPLIKELVIVEEHTPIQEPVVSNAAVVSECYKVTADVLPVLSKFRYEMIFSAEQKSTTVTSYTIMLYYMTRIIYILLPYNDCRKGDVMKRAEIRKCFTEYVKAENLQDGKILKLNPQLAGIMKTKANVETVLMEDGINKFIGRMTHMHEVTLAGNKLLHTGKLEPIDMRVTVRSGGKKVTLVNNLETFGINSKEFSKECQSIGASATITDEPGKKTPSVLVQGNQILYVYKLLTEKYQIKKNYIRGLEFAPKKQGSHKK</sequence>
<dbReference type="InterPro" id="IPR001950">
    <property type="entry name" value="SUI1"/>
</dbReference>
<dbReference type="Pfam" id="PF26292">
    <property type="entry name" value="PUA_elF2D"/>
    <property type="match status" value="1"/>
</dbReference>
<dbReference type="SUPFAM" id="SSF55159">
    <property type="entry name" value="eIF1-like"/>
    <property type="match status" value="1"/>
</dbReference>
<dbReference type="PROSITE" id="PS50296">
    <property type="entry name" value="SUI1"/>
    <property type="match status" value="1"/>
</dbReference>
<dbReference type="SUPFAM" id="SSF47592">
    <property type="entry name" value="SWIB/MDM2 domain"/>
    <property type="match status" value="1"/>
</dbReference>
<dbReference type="InterPro" id="IPR015947">
    <property type="entry name" value="PUA-like_sf"/>
</dbReference>
<dbReference type="Gene3D" id="3.10.400.20">
    <property type="match status" value="1"/>
</dbReference>
<dbReference type="GO" id="GO:0001731">
    <property type="term" value="P:formation of translation preinitiation complex"/>
    <property type="evidence" value="ECO:0007669"/>
    <property type="project" value="InterPro"/>
</dbReference>
<dbReference type="Proteomes" id="UP000504631">
    <property type="component" value="Unplaced"/>
</dbReference>
<protein>
    <submittedName>
        <fullName evidence="4">Eukaryotic translation initiation factor 2D isoform X1</fullName>
    </submittedName>
</protein>
<dbReference type="GeneID" id="117237315"/>
<dbReference type="Pfam" id="PF17832">
    <property type="entry name" value="Pre-PUA"/>
    <property type="match status" value="1"/>
</dbReference>
<dbReference type="CDD" id="cd11610">
    <property type="entry name" value="eIF2D_N"/>
    <property type="match status" value="1"/>
</dbReference>
<dbReference type="InterPro" id="IPR039757">
    <property type="entry name" value="EIF2D"/>
</dbReference>
<dbReference type="Pfam" id="PF26291">
    <property type="entry name" value="SWIB_eIF2D"/>
    <property type="match status" value="1"/>
</dbReference>
<organism evidence="3 4">
    <name type="scientific">Bombus vosnesenskii</name>
    <dbReference type="NCBI Taxonomy" id="207650"/>
    <lineage>
        <taxon>Eukaryota</taxon>
        <taxon>Metazoa</taxon>
        <taxon>Ecdysozoa</taxon>
        <taxon>Arthropoda</taxon>
        <taxon>Hexapoda</taxon>
        <taxon>Insecta</taxon>
        <taxon>Pterygota</taxon>
        <taxon>Neoptera</taxon>
        <taxon>Endopterygota</taxon>
        <taxon>Hymenoptera</taxon>
        <taxon>Apocrita</taxon>
        <taxon>Aculeata</taxon>
        <taxon>Apoidea</taxon>
        <taxon>Anthophila</taxon>
        <taxon>Apidae</taxon>
        <taxon>Bombus</taxon>
        <taxon>Pyrobombus</taxon>
    </lineage>
</organism>
<dbReference type="GO" id="GO:0003723">
    <property type="term" value="F:RNA binding"/>
    <property type="evidence" value="ECO:0007669"/>
    <property type="project" value="InterPro"/>
</dbReference>
<gene>
    <name evidence="4" type="primary">LOC117237315</name>
</gene>
<evidence type="ECO:0000313" key="4">
    <source>
        <dbReference type="RefSeq" id="XP_033357038.1"/>
    </source>
</evidence>
<keyword evidence="4" id="KW-0396">Initiation factor</keyword>
<dbReference type="InterPro" id="IPR058886">
    <property type="entry name" value="SWIB_eIF2D"/>
</dbReference>
<keyword evidence="3" id="KW-1185">Reference proteome</keyword>
<dbReference type="Pfam" id="PF25304">
    <property type="entry name" value="WHD_eIF2D"/>
    <property type="match status" value="1"/>
</dbReference>
<dbReference type="KEGG" id="bvk:117237315"/>
<dbReference type="Gene3D" id="3.30.780.10">
    <property type="entry name" value="SUI1-like domain"/>
    <property type="match status" value="1"/>
</dbReference>
<dbReference type="NCBIfam" id="TIGR00451">
    <property type="entry name" value="unchar_dom_2"/>
    <property type="match status" value="1"/>
</dbReference>
<keyword evidence="4" id="KW-0648">Protein biosynthesis</keyword>
<dbReference type="GO" id="GO:0003743">
    <property type="term" value="F:translation initiation factor activity"/>
    <property type="evidence" value="ECO:0007669"/>
    <property type="project" value="UniProtKB-KW"/>
</dbReference>
<keyword evidence="1" id="KW-0963">Cytoplasm</keyword>
<dbReference type="InterPro" id="IPR004521">
    <property type="entry name" value="Uncharacterised_CHP00451"/>
</dbReference>
<evidence type="ECO:0000259" key="2">
    <source>
        <dbReference type="PROSITE" id="PS50296"/>
    </source>
</evidence>
<feature type="domain" description="SUI1" evidence="2">
    <location>
        <begin position="525"/>
        <end position="596"/>
    </location>
</feature>
<dbReference type="CDD" id="cd21156">
    <property type="entry name" value="PUA_eIF2d-like"/>
    <property type="match status" value="1"/>
</dbReference>
<dbReference type="InterPro" id="IPR057429">
    <property type="entry name" value="WH_eIF2D"/>
</dbReference>
<dbReference type="InterPro" id="IPR048247">
    <property type="entry name" value="eIF2D_N"/>
</dbReference>
<dbReference type="RefSeq" id="XP_033357038.1">
    <property type="nucleotide sequence ID" value="XM_033501147.1"/>
</dbReference>
<dbReference type="AlphaFoldDB" id="A0A6J3KUH5"/>
<dbReference type="PROSITE" id="PS50890">
    <property type="entry name" value="PUA"/>
    <property type="match status" value="1"/>
</dbReference>
<dbReference type="PANTHER" id="PTHR12217">
    <property type="entry name" value="EUKARYOTIC TRANSLATION INITIATION FACTOR 2D"/>
    <property type="match status" value="1"/>
</dbReference>
<dbReference type="InterPro" id="IPR036877">
    <property type="entry name" value="SUI1_dom_sf"/>
</dbReference>
<dbReference type="Pfam" id="PF01253">
    <property type="entry name" value="SUI1"/>
    <property type="match status" value="1"/>
</dbReference>
<dbReference type="SUPFAM" id="SSF88697">
    <property type="entry name" value="PUA domain-like"/>
    <property type="match status" value="1"/>
</dbReference>
<dbReference type="InterPro" id="IPR039759">
    <property type="entry name" value="eIF2D_SUI1"/>
</dbReference>
<proteinExistence type="predicted"/>
<accession>A0A6J3KUH5</accession>
<dbReference type="PANTHER" id="PTHR12217:SF4">
    <property type="entry name" value="EUKARYOTIC TRANSLATION INITIATION FACTOR 2D"/>
    <property type="match status" value="1"/>
</dbReference>
<reference evidence="4" key="1">
    <citation type="submission" date="2025-08" db="UniProtKB">
        <authorList>
            <consortium name="RefSeq"/>
        </authorList>
    </citation>
    <scope>IDENTIFICATION</scope>
    <source>
        <tissue evidence="4">Muscle</tissue>
    </source>
</reference>
<evidence type="ECO:0000313" key="3">
    <source>
        <dbReference type="Proteomes" id="UP000504631"/>
    </source>
</evidence>
<dbReference type="InterPro" id="IPR041366">
    <property type="entry name" value="Pre-PUA"/>
</dbReference>
<name>A0A6J3KUH5_9HYME</name>
<evidence type="ECO:0000256" key="1">
    <source>
        <dbReference type="ARBA" id="ARBA00022490"/>
    </source>
</evidence>
<dbReference type="InterPro" id="IPR036885">
    <property type="entry name" value="SWIB_MDM2_dom_sf"/>
</dbReference>
<dbReference type="InterPro" id="IPR048248">
    <property type="entry name" value="PUA_eIF2d-like"/>
</dbReference>
<dbReference type="CTD" id="1939"/>